<dbReference type="Pfam" id="PF01756">
    <property type="entry name" value="ACOX"/>
    <property type="match status" value="1"/>
</dbReference>
<dbReference type="RefSeq" id="WP_303915094.1">
    <property type="nucleotide sequence ID" value="NZ_DYXM01000247.1"/>
</dbReference>
<dbReference type="SUPFAM" id="SSF47203">
    <property type="entry name" value="Acyl-CoA dehydrogenase C-terminal domain-like"/>
    <property type="match status" value="2"/>
</dbReference>
<dbReference type="Proteomes" id="UP000776650">
    <property type="component" value="Unassembled WGS sequence"/>
</dbReference>
<accession>A0A921JZH7</accession>
<name>A0A921JZH7_9ACTN</name>
<protein>
    <submittedName>
        <fullName evidence="10">Acyl-CoA oxidase</fullName>
    </submittedName>
</protein>
<evidence type="ECO:0000256" key="1">
    <source>
        <dbReference type="ARBA" id="ARBA00001974"/>
    </source>
</evidence>
<evidence type="ECO:0000256" key="3">
    <source>
        <dbReference type="ARBA" id="ARBA00022630"/>
    </source>
</evidence>
<evidence type="ECO:0000313" key="10">
    <source>
        <dbReference type="EMBL" id="HJE91923.1"/>
    </source>
</evidence>
<keyword evidence="4" id="KW-0274">FAD</keyword>
<evidence type="ECO:0000259" key="8">
    <source>
        <dbReference type="Pfam" id="PF01756"/>
    </source>
</evidence>
<dbReference type="EMBL" id="DYXM01000247">
    <property type="protein sequence ID" value="HJE91923.1"/>
    <property type="molecule type" value="Genomic_DNA"/>
</dbReference>
<dbReference type="Gene3D" id="1.20.140.10">
    <property type="entry name" value="Butyryl-CoA Dehydrogenase, subunit A, domain 3"/>
    <property type="match status" value="2"/>
</dbReference>
<dbReference type="FunFam" id="1.20.140.10:FF:000007">
    <property type="entry name" value="Acyl-coenzyme A oxidase"/>
    <property type="match status" value="1"/>
</dbReference>
<evidence type="ECO:0000256" key="2">
    <source>
        <dbReference type="ARBA" id="ARBA00006288"/>
    </source>
</evidence>
<dbReference type="InterPro" id="IPR012258">
    <property type="entry name" value="Acyl-CoA_oxidase"/>
</dbReference>
<evidence type="ECO:0000256" key="4">
    <source>
        <dbReference type="ARBA" id="ARBA00022827"/>
    </source>
</evidence>
<comment type="caution">
    <text evidence="10">The sequence shown here is derived from an EMBL/GenBank/DDBJ whole genome shotgun (WGS) entry which is preliminary data.</text>
</comment>
<evidence type="ECO:0000256" key="7">
    <source>
        <dbReference type="ARBA" id="ARBA00023098"/>
    </source>
</evidence>
<proteinExistence type="inferred from homology"/>
<keyword evidence="7" id="KW-0443">Lipid metabolism</keyword>
<reference evidence="10" key="1">
    <citation type="journal article" date="2021" name="PeerJ">
        <title>Extensive microbial diversity within the chicken gut microbiome revealed by metagenomics and culture.</title>
        <authorList>
            <person name="Gilroy R."/>
            <person name="Ravi A."/>
            <person name="Getino M."/>
            <person name="Pursley I."/>
            <person name="Horton D.L."/>
            <person name="Alikhan N.F."/>
            <person name="Baker D."/>
            <person name="Gharbi K."/>
            <person name="Hall N."/>
            <person name="Watson M."/>
            <person name="Adriaenssens E.M."/>
            <person name="Foster-Nyarko E."/>
            <person name="Jarju S."/>
            <person name="Secka A."/>
            <person name="Antonio M."/>
            <person name="Oren A."/>
            <person name="Chaudhuri R.R."/>
            <person name="La Ragione R."/>
            <person name="Hildebrand F."/>
            <person name="Pallen M.J."/>
        </authorList>
    </citation>
    <scope>NUCLEOTIDE SEQUENCE</scope>
    <source>
        <strain evidence="10">ChiGjej1B1-18357</strain>
    </source>
</reference>
<dbReference type="GO" id="GO:0033540">
    <property type="term" value="P:fatty acid beta-oxidation using acyl-CoA oxidase"/>
    <property type="evidence" value="ECO:0007669"/>
    <property type="project" value="TreeGrafter"/>
</dbReference>
<dbReference type="InterPro" id="IPR002655">
    <property type="entry name" value="Acyl-CoA_oxidase_C"/>
</dbReference>
<feature type="domain" description="Acyl-CoA oxidase C-terminal" evidence="8">
    <location>
        <begin position="151"/>
        <end position="275"/>
    </location>
</feature>
<dbReference type="AlphaFoldDB" id="A0A921JZH7"/>
<keyword evidence="3" id="KW-0285">Flavoprotein</keyword>
<evidence type="ECO:0000259" key="9">
    <source>
        <dbReference type="Pfam" id="PF22924"/>
    </source>
</evidence>
<keyword evidence="5" id="KW-0276">Fatty acid metabolism</keyword>
<organism evidence="10 11">
    <name type="scientific">Dietzia timorensis</name>
    <dbReference type="NCBI Taxonomy" id="499555"/>
    <lineage>
        <taxon>Bacteria</taxon>
        <taxon>Bacillati</taxon>
        <taxon>Actinomycetota</taxon>
        <taxon>Actinomycetes</taxon>
        <taxon>Mycobacteriales</taxon>
        <taxon>Dietziaceae</taxon>
        <taxon>Dietzia</taxon>
    </lineage>
</organism>
<dbReference type="GO" id="GO:0055088">
    <property type="term" value="P:lipid homeostasis"/>
    <property type="evidence" value="ECO:0007669"/>
    <property type="project" value="TreeGrafter"/>
</dbReference>
<dbReference type="InterPro" id="IPR055060">
    <property type="entry name" value="ACOX_C_alpha1"/>
</dbReference>
<gene>
    <name evidence="10" type="ORF">K8V11_13035</name>
</gene>
<evidence type="ECO:0000256" key="5">
    <source>
        <dbReference type="ARBA" id="ARBA00022832"/>
    </source>
</evidence>
<sequence length="302" mass="33818">HDFEANPDSYDELERRQLETHAAGIKATVSGWANDTVNEMRLACGGAGYMAENRLTGIRADLDVFSTFEGDNVVLTQLVAKEQLTAYANEFSDMDPVHLVGTVVGTVGDMVQERVRATTLWQKLIDSVTDRENTDLLERGHQIRLLTDREEHLVETAAQRMRRADSNDKISAFDTFNGAQDHILAVGQAHMDLYVFDRFVEAIDKIEEEDPNTAEVLDALLDLYFLDIVDKNKGWFLEHNRLTTERTKAATASYNRLCRSLSYYADDLIKAFGIPAILTDVPMLREAGVDPAEGAEPAGYKK</sequence>
<dbReference type="GO" id="GO:0003997">
    <property type="term" value="F:acyl-CoA oxidase activity"/>
    <property type="evidence" value="ECO:0007669"/>
    <property type="project" value="InterPro"/>
</dbReference>
<reference evidence="10" key="2">
    <citation type="submission" date="2021-09" db="EMBL/GenBank/DDBJ databases">
        <authorList>
            <person name="Gilroy R."/>
        </authorList>
    </citation>
    <scope>NUCLEOTIDE SEQUENCE</scope>
    <source>
        <strain evidence="10">ChiGjej1B1-18357</strain>
    </source>
</reference>
<dbReference type="Pfam" id="PF22924">
    <property type="entry name" value="ACOX_C_alpha1"/>
    <property type="match status" value="1"/>
</dbReference>
<keyword evidence="6" id="KW-0560">Oxidoreductase</keyword>
<dbReference type="GO" id="GO:0005504">
    <property type="term" value="F:fatty acid binding"/>
    <property type="evidence" value="ECO:0007669"/>
    <property type="project" value="TreeGrafter"/>
</dbReference>
<evidence type="ECO:0000313" key="11">
    <source>
        <dbReference type="Proteomes" id="UP000776650"/>
    </source>
</evidence>
<evidence type="ECO:0000256" key="6">
    <source>
        <dbReference type="ARBA" id="ARBA00023002"/>
    </source>
</evidence>
<dbReference type="InterPro" id="IPR036250">
    <property type="entry name" value="AcylCo_DH-like_C"/>
</dbReference>
<comment type="cofactor">
    <cofactor evidence="1">
        <name>FAD</name>
        <dbReference type="ChEBI" id="CHEBI:57692"/>
    </cofactor>
</comment>
<feature type="domain" description="Acyl-CoA oxidase C-alpha1" evidence="9">
    <location>
        <begin position="15"/>
        <end position="81"/>
    </location>
</feature>
<dbReference type="PANTHER" id="PTHR10909">
    <property type="entry name" value="ELECTRON TRANSPORT OXIDOREDUCTASE"/>
    <property type="match status" value="1"/>
</dbReference>
<feature type="non-terminal residue" evidence="10">
    <location>
        <position position="1"/>
    </location>
</feature>
<dbReference type="GO" id="GO:0071949">
    <property type="term" value="F:FAD binding"/>
    <property type="evidence" value="ECO:0007669"/>
    <property type="project" value="InterPro"/>
</dbReference>
<comment type="similarity">
    <text evidence="2">Belongs to the acyl-CoA oxidase family.</text>
</comment>